<feature type="domain" description="USP" evidence="8">
    <location>
        <begin position="210"/>
        <end position="464"/>
    </location>
</feature>
<dbReference type="EMBL" id="CAJZBQ010000015">
    <property type="protein sequence ID" value="CAG9316448.1"/>
    <property type="molecule type" value="Genomic_DNA"/>
</dbReference>
<dbReference type="GO" id="GO:0016579">
    <property type="term" value="P:protein deubiquitination"/>
    <property type="evidence" value="ECO:0007669"/>
    <property type="project" value="InterPro"/>
</dbReference>
<dbReference type="Pfam" id="PF00443">
    <property type="entry name" value="UCH"/>
    <property type="match status" value="1"/>
</dbReference>
<evidence type="ECO:0000313" key="9">
    <source>
        <dbReference type="EMBL" id="CAG9316448.1"/>
    </source>
</evidence>
<evidence type="ECO:0000256" key="7">
    <source>
        <dbReference type="ARBA" id="ARBA00022807"/>
    </source>
</evidence>
<protein>
    <recommendedName>
        <fullName evidence="3">ubiquitinyl hydrolase 1</fullName>
        <ecNumber evidence="3">3.4.19.12</ecNumber>
    </recommendedName>
</protein>
<dbReference type="GO" id="GO:0004843">
    <property type="term" value="F:cysteine-type deubiquitinase activity"/>
    <property type="evidence" value="ECO:0007669"/>
    <property type="project" value="UniProtKB-EC"/>
</dbReference>
<sequence>MSKNYNLSYSKNILSLACSALKILNQYNCLANNKTSLFYKIVNSDINDRNLTILSDSLPKDGNSPNIFEALKFLLLSKDSLVAEKVYFSRNISFIREEEIFNKNNDIVIIYDQRSPSIDKDHYENLGFCLTFSINVSETTMIDYTQGVKEVTEWKFYQKSHPGYIYCFWRINSQASQQQFNEESKEIMQSHSPRTLSLNLPNTPINPNYKGLPNLGNTCYLNSVLHILKWTEGFASLIQLSRTPPIPQLFAVLSIMNTTQGIENPLRTLISSLNKTFKDFHIKKNHDAKELFTVLIGEIEENITNLFCIVVHKTLHCHHNERYSIDHAEEITEKFLFLCVPYGDVESYFIRLGEDQWFEGENSLRCKRSNTLKRARISTNKIDFPSNLAIYVPPSESRNENIKTSFIQEDNLYLLYGVIAYNPYILHYFSYVLIENNWIKFDDETVTYEAPRLDFAYLLFYKATFLLAD</sequence>
<accession>A0AAU9ITH7</accession>
<comment type="caution">
    <text evidence="9">The sequence shown here is derived from an EMBL/GenBank/DDBJ whole genome shotgun (WGS) entry which is preliminary data.</text>
</comment>
<comment type="catalytic activity">
    <reaction evidence="1">
        <text>Thiol-dependent hydrolysis of ester, thioester, amide, peptide and isopeptide bonds formed by the C-terminal Gly of ubiquitin (a 76-residue protein attached to proteins as an intracellular targeting signal).</text>
        <dbReference type="EC" id="3.4.19.12"/>
    </reaction>
</comment>
<dbReference type="InterPro" id="IPR050164">
    <property type="entry name" value="Peptidase_C19"/>
</dbReference>
<keyword evidence="4" id="KW-0645">Protease</keyword>
<dbReference type="Proteomes" id="UP001162131">
    <property type="component" value="Unassembled WGS sequence"/>
</dbReference>
<evidence type="ECO:0000256" key="2">
    <source>
        <dbReference type="ARBA" id="ARBA00009085"/>
    </source>
</evidence>
<dbReference type="AlphaFoldDB" id="A0AAU9ITH7"/>
<evidence type="ECO:0000256" key="3">
    <source>
        <dbReference type="ARBA" id="ARBA00012759"/>
    </source>
</evidence>
<gene>
    <name evidence="9" type="ORF">BSTOLATCC_MIC15878</name>
</gene>
<dbReference type="InterPro" id="IPR028889">
    <property type="entry name" value="USP"/>
</dbReference>
<dbReference type="PANTHER" id="PTHR24006:SF758">
    <property type="entry name" value="UBIQUITIN CARBOXYL-TERMINAL HYDROLASE 36"/>
    <property type="match status" value="1"/>
</dbReference>
<dbReference type="PROSITE" id="PS50235">
    <property type="entry name" value="USP_3"/>
    <property type="match status" value="1"/>
</dbReference>
<evidence type="ECO:0000256" key="4">
    <source>
        <dbReference type="ARBA" id="ARBA00022670"/>
    </source>
</evidence>
<dbReference type="PANTHER" id="PTHR24006">
    <property type="entry name" value="UBIQUITIN CARBOXYL-TERMINAL HYDROLASE"/>
    <property type="match status" value="1"/>
</dbReference>
<keyword evidence="7" id="KW-0788">Thiol protease</keyword>
<dbReference type="Gene3D" id="3.90.70.10">
    <property type="entry name" value="Cysteine proteinases"/>
    <property type="match status" value="1"/>
</dbReference>
<keyword evidence="6" id="KW-0378">Hydrolase</keyword>
<keyword evidence="10" id="KW-1185">Reference proteome</keyword>
<dbReference type="SUPFAM" id="SSF54001">
    <property type="entry name" value="Cysteine proteinases"/>
    <property type="match status" value="1"/>
</dbReference>
<dbReference type="GO" id="GO:0006508">
    <property type="term" value="P:proteolysis"/>
    <property type="evidence" value="ECO:0007669"/>
    <property type="project" value="UniProtKB-KW"/>
</dbReference>
<name>A0AAU9ITH7_9CILI</name>
<comment type="similarity">
    <text evidence="2">Belongs to the peptidase C19 family.</text>
</comment>
<organism evidence="9 10">
    <name type="scientific">Blepharisma stoltei</name>
    <dbReference type="NCBI Taxonomy" id="1481888"/>
    <lineage>
        <taxon>Eukaryota</taxon>
        <taxon>Sar</taxon>
        <taxon>Alveolata</taxon>
        <taxon>Ciliophora</taxon>
        <taxon>Postciliodesmatophora</taxon>
        <taxon>Heterotrichea</taxon>
        <taxon>Heterotrichida</taxon>
        <taxon>Blepharismidae</taxon>
        <taxon>Blepharisma</taxon>
    </lineage>
</organism>
<keyword evidence="5" id="KW-0833">Ubl conjugation pathway</keyword>
<dbReference type="GO" id="GO:0005829">
    <property type="term" value="C:cytosol"/>
    <property type="evidence" value="ECO:0007669"/>
    <property type="project" value="TreeGrafter"/>
</dbReference>
<evidence type="ECO:0000259" key="8">
    <source>
        <dbReference type="PROSITE" id="PS50235"/>
    </source>
</evidence>
<dbReference type="EC" id="3.4.19.12" evidence="3"/>
<dbReference type="InterPro" id="IPR001394">
    <property type="entry name" value="Peptidase_C19_UCH"/>
</dbReference>
<evidence type="ECO:0000313" key="10">
    <source>
        <dbReference type="Proteomes" id="UP001162131"/>
    </source>
</evidence>
<proteinExistence type="inferred from homology"/>
<dbReference type="InterPro" id="IPR038765">
    <property type="entry name" value="Papain-like_cys_pep_sf"/>
</dbReference>
<evidence type="ECO:0000256" key="5">
    <source>
        <dbReference type="ARBA" id="ARBA00022786"/>
    </source>
</evidence>
<dbReference type="GO" id="GO:0005634">
    <property type="term" value="C:nucleus"/>
    <property type="evidence" value="ECO:0007669"/>
    <property type="project" value="TreeGrafter"/>
</dbReference>
<evidence type="ECO:0000256" key="6">
    <source>
        <dbReference type="ARBA" id="ARBA00022801"/>
    </source>
</evidence>
<reference evidence="9" key="1">
    <citation type="submission" date="2021-09" db="EMBL/GenBank/DDBJ databases">
        <authorList>
            <consortium name="AG Swart"/>
            <person name="Singh M."/>
            <person name="Singh A."/>
            <person name="Seah K."/>
            <person name="Emmerich C."/>
        </authorList>
    </citation>
    <scope>NUCLEOTIDE SEQUENCE</scope>
    <source>
        <strain evidence="9">ATCC30299</strain>
    </source>
</reference>
<evidence type="ECO:0000256" key="1">
    <source>
        <dbReference type="ARBA" id="ARBA00000707"/>
    </source>
</evidence>